<feature type="active site" description="Proton acceptor" evidence="4">
    <location>
        <position position="242"/>
    </location>
</feature>
<reference evidence="7 8" key="1">
    <citation type="submission" date="2016-11" db="EMBL/GenBank/DDBJ databases">
        <title>Draft Genome Sequences of Nine Cyanobacterial Strains from Diverse Habitats.</title>
        <authorList>
            <person name="Zhu T."/>
            <person name="Hou S."/>
            <person name="Lu X."/>
            <person name="Hess W.R."/>
        </authorList>
    </citation>
    <scope>NUCLEOTIDE SEQUENCE [LARGE SCALE GENOMIC DNA]</scope>
    <source>
        <strain evidence="7 8">IAM M-71</strain>
    </source>
</reference>
<dbReference type="InterPro" id="IPR036849">
    <property type="entry name" value="Enolase-like_C_sf"/>
</dbReference>
<dbReference type="InterPro" id="IPR029017">
    <property type="entry name" value="Enolase-like_N"/>
</dbReference>
<gene>
    <name evidence="4" type="primary">menC</name>
    <name evidence="7" type="ORF">NIES2119_06595</name>
</gene>
<evidence type="ECO:0000256" key="3">
    <source>
        <dbReference type="ARBA" id="ARBA00023239"/>
    </source>
</evidence>
<keyword evidence="2 4" id="KW-0460">Magnesium</keyword>
<evidence type="ECO:0000256" key="1">
    <source>
        <dbReference type="ARBA" id="ARBA00022723"/>
    </source>
</evidence>
<protein>
    <recommendedName>
        <fullName evidence="4 5">o-succinylbenzoate synthase</fullName>
        <shortName evidence="4">OSB synthase</shortName>
        <shortName evidence="4">OSBS</shortName>
        <ecNumber evidence="4 5">4.2.1.113</ecNumber>
    </recommendedName>
    <alternativeName>
        <fullName evidence="4">4-(2'-carboxyphenyl)-4-oxybutyric acid synthase</fullName>
    </alternativeName>
    <alternativeName>
        <fullName evidence="4">o-succinylbenzoic acid synthase</fullName>
    </alternativeName>
</protein>
<dbReference type="OrthoDB" id="9802699at2"/>
<dbReference type="STRING" id="454136.NIES2119_06595"/>
<evidence type="ECO:0000256" key="4">
    <source>
        <dbReference type="HAMAP-Rule" id="MF_00470"/>
    </source>
</evidence>
<comment type="similarity">
    <text evidence="4">Belongs to the mandelate racemase/muconate lactonizing enzyme family. MenC type 1 subfamily.</text>
</comment>
<dbReference type="SMART" id="SM00922">
    <property type="entry name" value="MR_MLE"/>
    <property type="match status" value="1"/>
</dbReference>
<dbReference type="SFLD" id="SFLDS00001">
    <property type="entry name" value="Enolase"/>
    <property type="match status" value="1"/>
</dbReference>
<evidence type="ECO:0000259" key="6">
    <source>
        <dbReference type="SMART" id="SM00922"/>
    </source>
</evidence>
<comment type="pathway">
    <text evidence="4">Cofactor biosynthesis; phylloquinone biosynthesis.</text>
</comment>
<name>A0A1U7IQ12_9CYAN</name>
<comment type="cofactor">
    <cofactor evidence="4">
        <name>a divalent metal cation</name>
        <dbReference type="ChEBI" id="CHEBI:60240"/>
    </cofactor>
</comment>
<dbReference type="Pfam" id="PF21508">
    <property type="entry name" value="MenC_N"/>
    <property type="match status" value="1"/>
</dbReference>
<dbReference type="PANTHER" id="PTHR48073:SF6">
    <property type="entry name" value="PROTEIN PHYLLO, CHLOROPLASTIC-LIKE"/>
    <property type="match status" value="1"/>
</dbReference>
<accession>A0A1U7IQ12</accession>
<dbReference type="GO" id="GO:0042372">
    <property type="term" value="P:phylloquinone biosynthetic process"/>
    <property type="evidence" value="ECO:0007669"/>
    <property type="project" value="UniProtKB-UniRule"/>
</dbReference>
<dbReference type="HAMAP" id="MF_00470">
    <property type="entry name" value="MenC_1"/>
    <property type="match status" value="1"/>
</dbReference>
<dbReference type="PANTHER" id="PTHR48073">
    <property type="entry name" value="O-SUCCINYLBENZOATE SYNTHASE-RELATED"/>
    <property type="match status" value="1"/>
</dbReference>
<organism evidence="7 8">
    <name type="scientific">[Phormidium ambiguum] IAM M-71</name>
    <dbReference type="NCBI Taxonomy" id="454136"/>
    <lineage>
        <taxon>Bacteria</taxon>
        <taxon>Bacillati</taxon>
        <taxon>Cyanobacteriota</taxon>
        <taxon>Cyanophyceae</taxon>
        <taxon>Oscillatoriophycideae</taxon>
        <taxon>Aerosakkonematales</taxon>
        <taxon>Aerosakkonemataceae</taxon>
        <taxon>Floridanema</taxon>
    </lineage>
</organism>
<sequence>MVYQFQFRPYQRQFVRSLSTSHGNWETREGIIIQLINETGAIGWGEIAPLPWFGSETLDDALNFCIQLGKEITTETIFAISDRLPACQFGFESAWEALKHPQKVNLNCNFSALLPAGDAALNTWQKLWQQGYQTFKWKIGVLPINEEIEIFQKLIQGLPNQAKLRLDANGGLNWETAIEWLKVCDIWAIEFLEQPLPIGEEKAILELSKLYSTPLALDESVATIAQLKACYQLGWRGVFVIKPCIAGSPIYLRKFCQQHSLDIVFSSVFETSIGREAALKLAAELSSKNRALGFGVNHWFKEDEKTWLTDLWNHL</sequence>
<dbReference type="SFLD" id="SFLDF00009">
    <property type="entry name" value="o-succinylbenzoate_synthase"/>
    <property type="match status" value="1"/>
</dbReference>
<dbReference type="EMBL" id="MRCE01000005">
    <property type="protein sequence ID" value="OKH39402.1"/>
    <property type="molecule type" value="Genomic_DNA"/>
</dbReference>
<feature type="binding site" evidence="4">
    <location>
        <position position="167"/>
    </location>
    <ligand>
        <name>Mg(2+)</name>
        <dbReference type="ChEBI" id="CHEBI:18420"/>
    </ligand>
</feature>
<dbReference type="Gene3D" id="3.30.390.10">
    <property type="entry name" value="Enolase-like, N-terminal domain"/>
    <property type="match status" value="1"/>
</dbReference>
<proteinExistence type="inferred from homology"/>
<evidence type="ECO:0000313" key="8">
    <source>
        <dbReference type="Proteomes" id="UP000185860"/>
    </source>
</evidence>
<dbReference type="SUPFAM" id="SSF54826">
    <property type="entry name" value="Enolase N-terminal domain-like"/>
    <property type="match status" value="1"/>
</dbReference>
<dbReference type="InterPro" id="IPR029065">
    <property type="entry name" value="Enolase_C-like"/>
</dbReference>
<dbReference type="AlphaFoldDB" id="A0A1U7IQ12"/>
<dbReference type="UniPathway" id="UPA00995"/>
<evidence type="ECO:0000313" key="7">
    <source>
        <dbReference type="EMBL" id="OKH39402.1"/>
    </source>
</evidence>
<feature type="binding site" evidence="4">
    <location>
        <position position="218"/>
    </location>
    <ligand>
        <name>Mg(2+)</name>
        <dbReference type="ChEBI" id="CHEBI:18420"/>
    </ligand>
</feature>
<evidence type="ECO:0000256" key="5">
    <source>
        <dbReference type="NCBIfam" id="TIGR01927"/>
    </source>
</evidence>
<dbReference type="GO" id="GO:0009234">
    <property type="term" value="P:menaquinone biosynthetic process"/>
    <property type="evidence" value="ECO:0007669"/>
    <property type="project" value="UniProtKB-UniRule"/>
</dbReference>
<dbReference type="InterPro" id="IPR010196">
    <property type="entry name" value="OSB_synthase_MenC1"/>
</dbReference>
<dbReference type="GO" id="GO:0000287">
    <property type="term" value="F:magnesium ion binding"/>
    <property type="evidence" value="ECO:0007669"/>
    <property type="project" value="UniProtKB-UniRule"/>
</dbReference>
<dbReference type="EC" id="4.2.1.113" evidence="4 5"/>
<dbReference type="Proteomes" id="UP000185860">
    <property type="component" value="Unassembled WGS sequence"/>
</dbReference>
<dbReference type="InterPro" id="IPR041338">
    <property type="entry name" value="OSBS_N"/>
</dbReference>
<dbReference type="GO" id="GO:0043748">
    <property type="term" value="F:O-succinylbenzoate synthase activity"/>
    <property type="evidence" value="ECO:0007669"/>
    <property type="project" value="UniProtKB-EC"/>
</dbReference>
<evidence type="ECO:0000256" key="2">
    <source>
        <dbReference type="ARBA" id="ARBA00022842"/>
    </source>
</evidence>
<keyword evidence="3 4" id="KW-0456">Lyase</keyword>
<dbReference type="NCBIfam" id="TIGR01927">
    <property type="entry name" value="menC_gam_Gplu"/>
    <property type="match status" value="1"/>
</dbReference>
<dbReference type="SUPFAM" id="SSF51604">
    <property type="entry name" value="Enolase C-terminal domain-like"/>
    <property type="match status" value="1"/>
</dbReference>
<dbReference type="CDD" id="cd03320">
    <property type="entry name" value="OSBS"/>
    <property type="match status" value="1"/>
</dbReference>
<comment type="function">
    <text evidence="4">Converts 2-succinyl-6-hydroxy-2,4-cyclohexadiene-1-carboxylate (SHCHC) to 2-succinylbenzoate (OSB).</text>
</comment>
<keyword evidence="1 4" id="KW-0479">Metal-binding</keyword>
<dbReference type="Gene3D" id="3.20.20.120">
    <property type="entry name" value="Enolase-like C-terminal domain"/>
    <property type="match status" value="1"/>
</dbReference>
<feature type="binding site" evidence="4">
    <location>
        <position position="193"/>
    </location>
    <ligand>
        <name>Mg(2+)</name>
        <dbReference type="ChEBI" id="CHEBI:18420"/>
    </ligand>
</feature>
<dbReference type="Pfam" id="PF13378">
    <property type="entry name" value="MR_MLE_C"/>
    <property type="match status" value="1"/>
</dbReference>
<dbReference type="NCBIfam" id="NF002739">
    <property type="entry name" value="PRK02714.1"/>
    <property type="match status" value="1"/>
</dbReference>
<comment type="pathway">
    <text evidence="4">Quinol/quinone metabolism; 1,4-dihydroxy-2-naphthoate biosynthesis; 1,4-dihydroxy-2-naphthoate from chorismate: step 4/7.</text>
</comment>
<feature type="active site" description="Proton donor" evidence="4">
    <location>
        <position position="138"/>
    </location>
</feature>
<feature type="domain" description="Mandelate racemase/muconate lactonizing enzyme C-terminal" evidence="6">
    <location>
        <begin position="117"/>
        <end position="214"/>
    </location>
</feature>
<dbReference type="RefSeq" id="WP_073592657.1">
    <property type="nucleotide sequence ID" value="NZ_MRCE01000005.1"/>
</dbReference>
<dbReference type="InterPro" id="IPR013342">
    <property type="entry name" value="Mandelate_racemase_C"/>
</dbReference>
<dbReference type="SFLD" id="SFLDG00180">
    <property type="entry name" value="muconate_cycloisomerase"/>
    <property type="match status" value="1"/>
</dbReference>
<comment type="caution">
    <text evidence="7">The sequence shown here is derived from an EMBL/GenBank/DDBJ whole genome shotgun (WGS) entry which is preliminary data.</text>
</comment>
<dbReference type="UniPathway" id="UPA01057">
    <property type="reaction ID" value="UER00165"/>
</dbReference>
<comment type="catalytic activity">
    <reaction evidence="4">
        <text>(1R,6R)-6-hydroxy-2-succinyl-cyclohexa-2,4-diene-1-carboxylate = 2-succinylbenzoate + H2O</text>
        <dbReference type="Rhea" id="RHEA:10196"/>
        <dbReference type="ChEBI" id="CHEBI:15377"/>
        <dbReference type="ChEBI" id="CHEBI:18325"/>
        <dbReference type="ChEBI" id="CHEBI:58689"/>
        <dbReference type="EC" id="4.2.1.113"/>
    </reaction>
</comment>